<dbReference type="Proteomes" id="UP001162992">
    <property type="component" value="Chromosome 19"/>
</dbReference>
<gene>
    <name evidence="1" type="ORF">O6H91_19G069600</name>
</gene>
<keyword evidence="2" id="KW-1185">Reference proteome</keyword>
<evidence type="ECO:0000313" key="1">
    <source>
        <dbReference type="EMBL" id="KAJ7521828.1"/>
    </source>
</evidence>
<reference evidence="2" key="1">
    <citation type="journal article" date="2024" name="Proc. Natl. Acad. Sci. U.S.A.">
        <title>Extraordinary preservation of gene collinearity over three hundred million years revealed in homosporous lycophytes.</title>
        <authorList>
            <person name="Li C."/>
            <person name="Wickell D."/>
            <person name="Kuo L.Y."/>
            <person name="Chen X."/>
            <person name="Nie B."/>
            <person name="Liao X."/>
            <person name="Peng D."/>
            <person name="Ji J."/>
            <person name="Jenkins J."/>
            <person name="Williams M."/>
            <person name="Shu S."/>
            <person name="Plott C."/>
            <person name="Barry K."/>
            <person name="Rajasekar S."/>
            <person name="Grimwood J."/>
            <person name="Han X."/>
            <person name="Sun S."/>
            <person name="Hou Z."/>
            <person name="He W."/>
            <person name="Dai G."/>
            <person name="Sun C."/>
            <person name="Schmutz J."/>
            <person name="Leebens-Mack J.H."/>
            <person name="Li F.W."/>
            <person name="Wang L."/>
        </authorList>
    </citation>
    <scope>NUCLEOTIDE SEQUENCE [LARGE SCALE GENOMIC DNA]</scope>
    <source>
        <strain evidence="2">cv. PW_Plant_1</strain>
    </source>
</reference>
<organism evidence="1 2">
    <name type="scientific">Diphasiastrum complanatum</name>
    <name type="common">Issler's clubmoss</name>
    <name type="synonym">Lycopodium complanatum</name>
    <dbReference type="NCBI Taxonomy" id="34168"/>
    <lineage>
        <taxon>Eukaryota</taxon>
        <taxon>Viridiplantae</taxon>
        <taxon>Streptophyta</taxon>
        <taxon>Embryophyta</taxon>
        <taxon>Tracheophyta</taxon>
        <taxon>Lycopodiopsida</taxon>
        <taxon>Lycopodiales</taxon>
        <taxon>Lycopodiaceae</taxon>
        <taxon>Lycopodioideae</taxon>
        <taxon>Diphasiastrum</taxon>
    </lineage>
</organism>
<sequence>MANTGLDVELVIKKGKVSFDPKLRASDTNVSTQKTSLPVFESHANKQVGEPDSYLQKMDTESTEAVKAEAGSHSNCNLPDLISGTQTHKYKAYNKLETLMMAYQTLGVVYGDLATSPLYVYPTMSINTPNEKDYLGILSLIIWTLTAIGLFKYVLLVLHADDNGEGGTFALYSKLYRHMKVGQKTKNKNSYSTPVTKLNFFDNFKDRHVSSNSALLLDGRTTTHRVLLFISMLGTCMLIGDGILTPAISVLSAMDGIQQVATQVKSTTVLWLSATVLVLLFIFQRFGTKHVSWFFSPIMTIWLITTPIIGAYNIAVHYPGIFKAFSPHHIISFFSRNGKDGWLTLGGTALCITGAEAMFADLGHFNRPSIQLAFSTMVYPSVIVTYAGQTAYLIKHPADHNQAFYKFLPQCVYWPMFVIATLAAVVASQGLISAAFSIIKQSVALDYFPRVTLVHTSTDKEGQVYSPEVNYCLMLMCLLVLFGFGSGPEIGNAFGVAVMFVMIITTILMTVVMLEIWKTRVLALVFFLIFILIEGTYLSAVVIKFPKGGWLPFIFAFFLAIMMFSWYYGRQKKCECEMKNRINLDQLGVLLARIETHRVPGLCLFYTDLINEVPPVIIHYVNNIRSLHQVIIFTTIRYVPVTTVSASERFFVEQLGYKGIYRCVAQYGYTDMMNLGGDEFMNEMVMTLTMYLQSRLVSDHGEISSIEAMSHNSEDITELEYAKEAGVVYVLGKTSFKINQKTGWVQRILLGNFYNFLHNNCRSAMAFLKIPVTKHMEIGMLYEV</sequence>
<dbReference type="EMBL" id="CM055110">
    <property type="protein sequence ID" value="KAJ7521828.1"/>
    <property type="molecule type" value="Genomic_DNA"/>
</dbReference>
<comment type="caution">
    <text evidence="1">The sequence shown here is derived from an EMBL/GenBank/DDBJ whole genome shotgun (WGS) entry which is preliminary data.</text>
</comment>
<accession>A0ACC2AWC9</accession>
<evidence type="ECO:0000313" key="2">
    <source>
        <dbReference type="Proteomes" id="UP001162992"/>
    </source>
</evidence>
<name>A0ACC2AWC9_DIPCM</name>
<protein>
    <submittedName>
        <fullName evidence="1">Uncharacterized protein</fullName>
    </submittedName>
</protein>
<proteinExistence type="predicted"/>